<dbReference type="EMBL" id="JAJHUN010000009">
    <property type="protein sequence ID" value="KAJ4151194.1"/>
    <property type="molecule type" value="Genomic_DNA"/>
</dbReference>
<keyword evidence="1" id="KW-0040">ANK repeat</keyword>
<dbReference type="Proteomes" id="UP001144673">
    <property type="component" value="Chromosome 4"/>
</dbReference>
<feature type="repeat" description="ANK" evidence="1">
    <location>
        <begin position="361"/>
        <end position="393"/>
    </location>
</feature>
<protein>
    <recommendedName>
        <fullName evidence="4">Ankyrin repeat protein</fullName>
    </recommendedName>
</protein>
<dbReference type="InterPro" id="IPR036770">
    <property type="entry name" value="Ankyrin_rpt-contain_sf"/>
</dbReference>
<dbReference type="PROSITE" id="PS50297">
    <property type="entry name" value="ANK_REP_REGION"/>
    <property type="match status" value="2"/>
</dbReference>
<organism evidence="2 3">
    <name type="scientific">Akanthomyces muscarius</name>
    <name type="common">Entomopathogenic fungus</name>
    <name type="synonym">Lecanicillium muscarium</name>
    <dbReference type="NCBI Taxonomy" id="2231603"/>
    <lineage>
        <taxon>Eukaryota</taxon>
        <taxon>Fungi</taxon>
        <taxon>Dikarya</taxon>
        <taxon>Ascomycota</taxon>
        <taxon>Pezizomycotina</taxon>
        <taxon>Sordariomycetes</taxon>
        <taxon>Hypocreomycetidae</taxon>
        <taxon>Hypocreales</taxon>
        <taxon>Cordycipitaceae</taxon>
        <taxon>Akanthomyces</taxon>
    </lineage>
</organism>
<evidence type="ECO:0000313" key="2">
    <source>
        <dbReference type="EMBL" id="KAJ4151194.1"/>
    </source>
</evidence>
<accession>A0A9W8QAW1</accession>
<dbReference type="AlphaFoldDB" id="A0A9W8QAW1"/>
<reference evidence="2" key="1">
    <citation type="journal article" date="2023" name="Access Microbiol">
        <title>De-novo genome assembly for Akanthomyces muscarius, a biocontrol agent of insect agricultural pests.</title>
        <authorList>
            <person name="Erdos Z."/>
            <person name="Studholme D.J."/>
            <person name="Raymond B."/>
            <person name="Sharma M."/>
        </authorList>
    </citation>
    <scope>NUCLEOTIDE SEQUENCE</scope>
    <source>
        <strain evidence="2">Ve6</strain>
    </source>
</reference>
<evidence type="ECO:0000313" key="3">
    <source>
        <dbReference type="Proteomes" id="UP001144673"/>
    </source>
</evidence>
<keyword evidence="3" id="KW-1185">Reference proteome</keyword>
<dbReference type="Gene3D" id="1.25.40.20">
    <property type="entry name" value="Ankyrin repeat-containing domain"/>
    <property type="match status" value="3"/>
</dbReference>
<comment type="caution">
    <text evidence="2">The sequence shown here is derived from an EMBL/GenBank/DDBJ whole genome shotgun (WGS) entry which is preliminary data.</text>
</comment>
<dbReference type="PROSITE" id="PS50088">
    <property type="entry name" value="ANK_REPEAT"/>
    <property type="match status" value="2"/>
</dbReference>
<dbReference type="GeneID" id="80899067"/>
<dbReference type="PANTHER" id="PTHR24133">
    <property type="entry name" value="ANKYRIN DOMAIN-CONTAINING"/>
    <property type="match status" value="1"/>
</dbReference>
<evidence type="ECO:0000256" key="1">
    <source>
        <dbReference type="PROSITE-ProRule" id="PRU00023"/>
    </source>
</evidence>
<proteinExistence type="predicted"/>
<feature type="repeat" description="ANK" evidence="1">
    <location>
        <begin position="230"/>
        <end position="262"/>
    </location>
</feature>
<dbReference type="KEGG" id="amus:LMH87_011908"/>
<dbReference type="SUPFAM" id="SSF48403">
    <property type="entry name" value="Ankyrin repeat"/>
    <property type="match status" value="1"/>
</dbReference>
<dbReference type="SMART" id="SM00248">
    <property type="entry name" value="ANK"/>
    <property type="match status" value="3"/>
</dbReference>
<dbReference type="InterPro" id="IPR052391">
    <property type="entry name" value="E3_Ligase-Neurotoxin"/>
</dbReference>
<dbReference type="InterPro" id="IPR002110">
    <property type="entry name" value="Ankyrin_rpt"/>
</dbReference>
<dbReference type="RefSeq" id="XP_056052908.1">
    <property type="nucleotide sequence ID" value="XM_056201124.1"/>
</dbReference>
<evidence type="ECO:0008006" key="4">
    <source>
        <dbReference type="Google" id="ProtNLM"/>
    </source>
</evidence>
<sequence length="444" mass="49866">MPAKTPAELPDKWCTVHTTQRRPRHAARQRILDHNNVLIRAVENSQTETIRKFCAFVMNDSLPLRCSVRAAYVKAAEESQEKILETFLQNAREYVDVRDLIRENYPLRLVNVQLALKYGLDLSDPEPIMTAMEADDIEVPRLLLSKGANPEHRKEIGTPVAYFAAKRLWYNQVGGETCNVFLEELCDMEFTASSDRRRDHREVWARLARQQNDSMRLLINRGLDVNSVVHSDSLLAWAACRSNAEMVELLLQRGATVDTLNDDGMTPLAQMFENRGFGLVRSPFFISFKLLVEAGACINSFGDSPSTPLCASVRCESRELFNYLLDSLRSGANFAKNDTAQKQFKTSGEYMQAALDDGGQDGDTPLMVAARHGSYNFADGLLELGADPCGRGRSGLRPLHIAKDDEGRDALSHANNERWFVRLVRVERVKRVAAANQAKSRFAA</sequence>
<name>A0A9W8QAW1_AKAMU</name>
<gene>
    <name evidence="2" type="ORF">LMH87_011908</name>
</gene>
<dbReference type="Pfam" id="PF00023">
    <property type="entry name" value="Ank"/>
    <property type="match status" value="2"/>
</dbReference>
<dbReference type="PANTHER" id="PTHR24133:SF40">
    <property type="entry name" value="ANKYRIN REPEAT DOMAIN 44"/>
    <property type="match status" value="1"/>
</dbReference>